<dbReference type="PROSITE" id="PS50192">
    <property type="entry name" value="T_SNARE"/>
    <property type="match status" value="1"/>
</dbReference>
<comment type="subcellular location">
    <subcellularLocation>
        <location evidence="1">Membrane</location>
        <topology evidence="1">Single-pass membrane protein</topology>
    </subcellularLocation>
</comment>
<feature type="transmembrane region" description="Helical" evidence="8">
    <location>
        <begin position="227"/>
        <end position="246"/>
    </location>
</feature>
<dbReference type="CDD" id="cd15859">
    <property type="entry name" value="SNARE_SYN8"/>
    <property type="match status" value="1"/>
</dbReference>
<feature type="coiled-coil region" evidence="6">
    <location>
        <begin position="188"/>
        <end position="215"/>
    </location>
</feature>
<evidence type="ECO:0000256" key="8">
    <source>
        <dbReference type="SAM" id="Phobius"/>
    </source>
</evidence>
<feature type="region of interest" description="Disordered" evidence="7">
    <location>
        <begin position="90"/>
        <end position="145"/>
    </location>
</feature>
<evidence type="ECO:0000256" key="3">
    <source>
        <dbReference type="ARBA" id="ARBA00022692"/>
    </source>
</evidence>
<dbReference type="GO" id="GO:0016020">
    <property type="term" value="C:membrane"/>
    <property type="evidence" value="ECO:0007669"/>
    <property type="project" value="UniProtKB-SubCell"/>
</dbReference>
<dbReference type="SMART" id="SM00397">
    <property type="entry name" value="t_SNARE"/>
    <property type="match status" value="1"/>
</dbReference>
<dbReference type="Pfam" id="PF05739">
    <property type="entry name" value="SNARE"/>
    <property type="match status" value="1"/>
</dbReference>
<reference evidence="10" key="1">
    <citation type="submission" date="2022-07" db="EMBL/GenBank/DDBJ databases">
        <title>The genome of Lyophyllum shimeji provides insight into the initial evolution of ectomycorrhizal fungal genome.</title>
        <authorList>
            <person name="Kobayashi Y."/>
            <person name="Shibata T."/>
            <person name="Hirakawa H."/>
            <person name="Shigenobu S."/>
            <person name="Nishiyama T."/>
            <person name="Yamada A."/>
            <person name="Hasebe M."/>
            <person name="Kawaguchi M."/>
        </authorList>
    </citation>
    <scope>NUCLEOTIDE SEQUENCE</scope>
    <source>
        <strain evidence="10">AT787</strain>
    </source>
</reference>
<evidence type="ECO:0000256" key="1">
    <source>
        <dbReference type="ARBA" id="ARBA00004167"/>
    </source>
</evidence>
<evidence type="ECO:0000256" key="7">
    <source>
        <dbReference type="SAM" id="MobiDB-lite"/>
    </source>
</evidence>
<evidence type="ECO:0000313" key="11">
    <source>
        <dbReference type="Proteomes" id="UP001063166"/>
    </source>
</evidence>
<accession>A0A9P3PS48</accession>
<dbReference type="Proteomes" id="UP001063166">
    <property type="component" value="Unassembled WGS sequence"/>
</dbReference>
<name>A0A9P3PS48_LYOSH</name>
<dbReference type="AlphaFoldDB" id="A0A9P3PS48"/>
<evidence type="ECO:0000313" key="10">
    <source>
        <dbReference type="EMBL" id="GLB41053.1"/>
    </source>
</evidence>
<keyword evidence="4 8" id="KW-1133">Transmembrane helix</keyword>
<dbReference type="PANTHER" id="PTHR12791">
    <property type="entry name" value="GOLGI SNARE BET1-RELATED"/>
    <property type="match status" value="1"/>
</dbReference>
<keyword evidence="3 8" id="KW-0812">Transmembrane</keyword>
<proteinExistence type="predicted"/>
<organism evidence="10 11">
    <name type="scientific">Lyophyllum shimeji</name>
    <name type="common">Hon-shimeji</name>
    <name type="synonym">Tricholoma shimeji</name>
    <dbReference type="NCBI Taxonomy" id="47721"/>
    <lineage>
        <taxon>Eukaryota</taxon>
        <taxon>Fungi</taxon>
        <taxon>Dikarya</taxon>
        <taxon>Basidiomycota</taxon>
        <taxon>Agaricomycotina</taxon>
        <taxon>Agaricomycetes</taxon>
        <taxon>Agaricomycetidae</taxon>
        <taxon>Agaricales</taxon>
        <taxon>Tricholomatineae</taxon>
        <taxon>Lyophyllaceae</taxon>
        <taxon>Lyophyllum</taxon>
    </lineage>
</organism>
<dbReference type="Gene3D" id="1.20.5.110">
    <property type="match status" value="1"/>
</dbReference>
<protein>
    <recommendedName>
        <fullName evidence="9">t-SNARE coiled-coil homology domain-containing protein</fullName>
    </recommendedName>
</protein>
<keyword evidence="2" id="KW-0813">Transport</keyword>
<dbReference type="GO" id="GO:0012505">
    <property type="term" value="C:endomembrane system"/>
    <property type="evidence" value="ECO:0007669"/>
    <property type="project" value="UniProtKB-ARBA"/>
</dbReference>
<evidence type="ECO:0000256" key="5">
    <source>
        <dbReference type="ARBA" id="ARBA00023136"/>
    </source>
</evidence>
<keyword evidence="11" id="KW-1185">Reference proteome</keyword>
<dbReference type="SUPFAM" id="SSF58038">
    <property type="entry name" value="SNARE fusion complex"/>
    <property type="match status" value="1"/>
</dbReference>
<feature type="compositionally biased region" description="Pro residues" evidence="7">
    <location>
        <begin position="111"/>
        <end position="125"/>
    </location>
</feature>
<keyword evidence="6" id="KW-0175">Coiled coil</keyword>
<gene>
    <name evidence="10" type="ORF">LshimejAT787_0902680</name>
</gene>
<feature type="domain" description="T-SNARE coiled-coil homology" evidence="9">
    <location>
        <begin position="157"/>
        <end position="219"/>
    </location>
</feature>
<dbReference type="GO" id="GO:0005737">
    <property type="term" value="C:cytoplasm"/>
    <property type="evidence" value="ECO:0007669"/>
    <property type="project" value="UniProtKB-ARBA"/>
</dbReference>
<evidence type="ECO:0000256" key="4">
    <source>
        <dbReference type="ARBA" id="ARBA00022989"/>
    </source>
</evidence>
<evidence type="ECO:0000259" key="9">
    <source>
        <dbReference type="PROSITE" id="PS50192"/>
    </source>
</evidence>
<keyword evidence="5 8" id="KW-0472">Membrane</keyword>
<evidence type="ECO:0000256" key="2">
    <source>
        <dbReference type="ARBA" id="ARBA00022448"/>
    </source>
</evidence>
<dbReference type="InterPro" id="IPR000727">
    <property type="entry name" value="T_SNARE_dom"/>
</dbReference>
<dbReference type="OrthoDB" id="244190at2759"/>
<dbReference type="EMBL" id="BRPK01000009">
    <property type="protein sequence ID" value="GLB41053.1"/>
    <property type="molecule type" value="Genomic_DNA"/>
</dbReference>
<evidence type="ECO:0000256" key="6">
    <source>
        <dbReference type="SAM" id="Coils"/>
    </source>
</evidence>
<sequence length="248" mass="27568">MSLAKLTSISTLTLSLLLERQRLHTLPSFSATSDPNAVRPPSLHLPQITKNLKRLRSGILELEAKEGRSEAVVLLRSQYERMRAMLGEDSNVVESLDSEPEQRPASSSSPSPSPPSSIAPTPPSKLPAKDAEPVYSPYTDDPEAGYHENGILLQEQRRMMDEQDNHLDMLSHSVTRQHHISLQINDELDVHSGLLEELDTELDRTESRLTGARRRLDQVARGAKNNGSTVTIGLLIFVLLILIIIFKT</sequence>
<comment type="caution">
    <text evidence="10">The sequence shown here is derived from an EMBL/GenBank/DDBJ whole genome shotgun (WGS) entry which is preliminary data.</text>
</comment>